<gene>
    <name evidence="5" type="ORF">CO181_00805</name>
</gene>
<dbReference type="PANTHER" id="PTHR39181:SF1">
    <property type="entry name" value="TYROSINE-PROTEIN PHOSPHATASE YWQE"/>
    <property type="match status" value="1"/>
</dbReference>
<dbReference type="PANTHER" id="PTHR39181">
    <property type="entry name" value="TYROSINE-PROTEIN PHOSPHATASE YWQE"/>
    <property type="match status" value="1"/>
</dbReference>
<evidence type="ECO:0000256" key="4">
    <source>
        <dbReference type="ARBA" id="ARBA00051722"/>
    </source>
</evidence>
<protein>
    <recommendedName>
        <fullName evidence="2">protein-tyrosine-phosphatase</fullName>
        <ecNumber evidence="2">3.1.3.48</ecNumber>
    </recommendedName>
</protein>
<dbReference type="SUPFAM" id="SSF89550">
    <property type="entry name" value="PHP domain-like"/>
    <property type="match status" value="1"/>
</dbReference>
<evidence type="ECO:0000256" key="2">
    <source>
        <dbReference type="ARBA" id="ARBA00013064"/>
    </source>
</evidence>
<reference evidence="6" key="1">
    <citation type="submission" date="2017-09" db="EMBL/GenBank/DDBJ databases">
        <title>Depth-based differentiation of microbial function through sediment-hosted aquifers and enrichment of novel symbionts in the deep terrestrial subsurface.</title>
        <authorList>
            <person name="Probst A.J."/>
            <person name="Ladd B."/>
            <person name="Jarett J.K."/>
            <person name="Geller-Mcgrath D.E."/>
            <person name="Sieber C.M.K."/>
            <person name="Emerson J.B."/>
            <person name="Anantharaman K."/>
            <person name="Thomas B.C."/>
            <person name="Malmstrom R."/>
            <person name="Stieglmeier M."/>
            <person name="Klingl A."/>
            <person name="Woyke T."/>
            <person name="Ryan C.M."/>
            <person name="Banfield J.F."/>
        </authorList>
    </citation>
    <scope>NUCLEOTIDE SEQUENCE [LARGE SCALE GENOMIC DNA]</scope>
</reference>
<dbReference type="InterPro" id="IPR016667">
    <property type="entry name" value="Caps_polysacc_synth_CpsB/CapC"/>
</dbReference>
<dbReference type="GO" id="GO:0004725">
    <property type="term" value="F:protein tyrosine phosphatase activity"/>
    <property type="evidence" value="ECO:0007669"/>
    <property type="project" value="UniProtKB-EC"/>
</dbReference>
<evidence type="ECO:0000256" key="3">
    <source>
        <dbReference type="ARBA" id="ARBA00022801"/>
    </source>
</evidence>
<dbReference type="PIRSF" id="PIRSF016557">
    <property type="entry name" value="Caps_synth_CpsB"/>
    <property type="match status" value="1"/>
</dbReference>
<dbReference type="AlphaFoldDB" id="A0A2M7WYK0"/>
<comment type="similarity">
    <text evidence="1">Belongs to the metallo-dependent hydrolases superfamily. CpsB/CapC family.</text>
</comment>
<dbReference type="Gene3D" id="3.20.20.140">
    <property type="entry name" value="Metal-dependent hydrolases"/>
    <property type="match status" value="1"/>
</dbReference>
<dbReference type="EMBL" id="PFXB01000026">
    <property type="protein sequence ID" value="PJA38269.1"/>
    <property type="molecule type" value="Genomic_DNA"/>
</dbReference>
<dbReference type="InterPro" id="IPR016195">
    <property type="entry name" value="Pol/histidinol_Pase-like"/>
</dbReference>
<evidence type="ECO:0000313" key="5">
    <source>
        <dbReference type="EMBL" id="PJA38269.1"/>
    </source>
</evidence>
<organism evidence="5 6">
    <name type="scientific">candidate division WWE3 bacterium CG_4_9_14_3_um_filter_43_9</name>
    <dbReference type="NCBI Taxonomy" id="1975082"/>
    <lineage>
        <taxon>Bacteria</taxon>
        <taxon>Katanobacteria</taxon>
    </lineage>
</organism>
<dbReference type="Proteomes" id="UP000230538">
    <property type="component" value="Unassembled WGS sequence"/>
</dbReference>
<evidence type="ECO:0000313" key="6">
    <source>
        <dbReference type="Proteomes" id="UP000230538"/>
    </source>
</evidence>
<comment type="caution">
    <text evidence="5">The sequence shown here is derived from an EMBL/GenBank/DDBJ whole genome shotgun (WGS) entry which is preliminary data.</text>
</comment>
<comment type="catalytic activity">
    <reaction evidence="4">
        <text>O-phospho-L-tyrosyl-[protein] + H2O = L-tyrosyl-[protein] + phosphate</text>
        <dbReference type="Rhea" id="RHEA:10684"/>
        <dbReference type="Rhea" id="RHEA-COMP:10136"/>
        <dbReference type="Rhea" id="RHEA-COMP:20101"/>
        <dbReference type="ChEBI" id="CHEBI:15377"/>
        <dbReference type="ChEBI" id="CHEBI:43474"/>
        <dbReference type="ChEBI" id="CHEBI:46858"/>
        <dbReference type="ChEBI" id="CHEBI:61978"/>
        <dbReference type="EC" id="3.1.3.48"/>
    </reaction>
</comment>
<dbReference type="GO" id="GO:0030145">
    <property type="term" value="F:manganese ion binding"/>
    <property type="evidence" value="ECO:0007669"/>
    <property type="project" value="InterPro"/>
</dbReference>
<sequence length="237" mass="27025">MLDLHTHLLPEIDDGARNFPETLKIIKKEMEDGVQQIVVTPNFISQLYEPTVQEIQEGLTLVKKALTELDWPVEILPGMEVRLSPDLFSQYNLGDFLTINQTRYLLVDLFETPLVEVAPVLDEMIAGNLWPILAHPEKYVEVQENTEILNPWLKKHVLFQVSTDSLSGLWGKKVQSTAEKLILERMVHILATDVHNPFRNFVPLSYGLEIARRLIGEDAELLVAQNCDMIVQGKSLF</sequence>
<name>A0A2M7WYK0_UNCKA</name>
<proteinExistence type="inferred from homology"/>
<keyword evidence="3" id="KW-0378">Hydrolase</keyword>
<accession>A0A2M7WYK0</accession>
<dbReference type="Pfam" id="PF19567">
    <property type="entry name" value="CpsB_CapC"/>
    <property type="match status" value="1"/>
</dbReference>
<evidence type="ECO:0000256" key="1">
    <source>
        <dbReference type="ARBA" id="ARBA00005750"/>
    </source>
</evidence>
<dbReference type="EC" id="3.1.3.48" evidence="2"/>